<dbReference type="EMBL" id="UINC01005725">
    <property type="protein sequence ID" value="SVA23166.1"/>
    <property type="molecule type" value="Genomic_DNA"/>
</dbReference>
<reference evidence="2" key="1">
    <citation type="submission" date="2018-05" db="EMBL/GenBank/DDBJ databases">
        <authorList>
            <person name="Lanie J.A."/>
            <person name="Ng W.-L."/>
            <person name="Kazmierczak K.M."/>
            <person name="Andrzejewski T.M."/>
            <person name="Davidsen T.M."/>
            <person name="Wayne K.J."/>
            <person name="Tettelin H."/>
            <person name="Glass J.I."/>
            <person name="Rusch D."/>
            <person name="Podicherti R."/>
            <person name="Tsui H.-C.T."/>
            <person name="Winkler M.E."/>
        </authorList>
    </citation>
    <scope>NUCLEOTIDE SEQUENCE</scope>
</reference>
<dbReference type="SUPFAM" id="SSF54909">
    <property type="entry name" value="Dimeric alpha+beta barrel"/>
    <property type="match status" value="1"/>
</dbReference>
<dbReference type="AlphaFoldDB" id="A0A381U4M4"/>
<dbReference type="InterPro" id="IPR019887">
    <property type="entry name" value="Tscrpt_reg_AsnC/Lrp_C"/>
</dbReference>
<proteinExistence type="predicted"/>
<gene>
    <name evidence="2" type="ORF">METZ01_LOCUS76020</name>
</gene>
<organism evidence="2">
    <name type="scientific">marine metagenome</name>
    <dbReference type="NCBI Taxonomy" id="408172"/>
    <lineage>
        <taxon>unclassified sequences</taxon>
        <taxon>metagenomes</taxon>
        <taxon>ecological metagenomes</taxon>
    </lineage>
</organism>
<protein>
    <recommendedName>
        <fullName evidence="1">Transcription regulator AsnC/Lrp ligand binding domain-containing protein</fullName>
    </recommendedName>
</protein>
<name>A0A381U4M4_9ZZZZ</name>
<evidence type="ECO:0000313" key="2">
    <source>
        <dbReference type="EMBL" id="SVA23166.1"/>
    </source>
</evidence>
<dbReference type="Pfam" id="PF01037">
    <property type="entry name" value="AsnC_trans_reg"/>
    <property type="match status" value="1"/>
</dbReference>
<sequence length="77" mass="8264">MSSGYVLIDVEPGSEYGVFEQASALPFVSDAQVLFGDHDMILKIEAESMGEIARLVVESVRSIKGVTNTKTLACAEL</sequence>
<dbReference type="Gene3D" id="3.30.70.920">
    <property type="match status" value="1"/>
</dbReference>
<feature type="domain" description="Transcription regulator AsnC/Lrp ligand binding" evidence="1">
    <location>
        <begin position="6"/>
        <end position="72"/>
    </location>
</feature>
<dbReference type="InterPro" id="IPR011008">
    <property type="entry name" value="Dimeric_a/b-barrel"/>
</dbReference>
<evidence type="ECO:0000259" key="1">
    <source>
        <dbReference type="Pfam" id="PF01037"/>
    </source>
</evidence>
<accession>A0A381U4M4</accession>